<reference evidence="8" key="1">
    <citation type="journal article" date="2021" name="IMA Fungus">
        <title>Genomic characterization of three marine fungi, including Emericellopsis atlantica sp. nov. with signatures of a generalist lifestyle and marine biomass degradation.</title>
        <authorList>
            <person name="Hagestad O.C."/>
            <person name="Hou L."/>
            <person name="Andersen J.H."/>
            <person name="Hansen E.H."/>
            <person name="Altermark B."/>
            <person name="Li C."/>
            <person name="Kuhnert E."/>
            <person name="Cox R.J."/>
            <person name="Crous P.W."/>
            <person name="Spatafora J.W."/>
            <person name="Lail K."/>
            <person name="Amirebrahimi M."/>
            <person name="Lipzen A."/>
            <person name="Pangilinan J."/>
            <person name="Andreopoulos W."/>
            <person name="Hayes R.D."/>
            <person name="Ng V."/>
            <person name="Grigoriev I.V."/>
            <person name="Jackson S.A."/>
            <person name="Sutton T.D.S."/>
            <person name="Dobson A.D.W."/>
            <person name="Rama T."/>
        </authorList>
    </citation>
    <scope>NUCLEOTIDE SEQUENCE</scope>
    <source>
        <strain evidence="8">TRa018bII</strain>
    </source>
</reference>
<feature type="region of interest" description="Disordered" evidence="7">
    <location>
        <begin position="118"/>
        <end position="145"/>
    </location>
</feature>
<dbReference type="Pfam" id="PF02269">
    <property type="entry name" value="TFIID-18kDa"/>
    <property type="match status" value="1"/>
</dbReference>
<dbReference type="Gene3D" id="1.10.20.10">
    <property type="entry name" value="Histone, subunit A"/>
    <property type="match status" value="1"/>
</dbReference>
<evidence type="ECO:0000256" key="1">
    <source>
        <dbReference type="ARBA" id="ARBA00004123"/>
    </source>
</evidence>
<evidence type="ECO:0000256" key="4">
    <source>
        <dbReference type="ARBA" id="ARBA00023242"/>
    </source>
</evidence>
<comment type="similarity">
    <text evidence="5">Belongs to the TAF13 family.</text>
</comment>
<keyword evidence="2" id="KW-0805">Transcription regulation</keyword>
<dbReference type="AlphaFoldDB" id="A0A9P8CAI6"/>
<dbReference type="PANTHER" id="PTHR11380:SF5">
    <property type="entry name" value="TRANSCRIPTION INITIATION FACTOR TFIID SUBUNIT 13"/>
    <property type="match status" value="1"/>
</dbReference>
<name>A0A9P8CAI6_9HELO</name>
<gene>
    <name evidence="8" type="ORF">BJ875DRAFT_447734</name>
</gene>
<protein>
    <recommendedName>
        <fullName evidence="6">Transcription initiation factor TFIID subunit 13</fullName>
    </recommendedName>
</protein>
<dbReference type="OrthoDB" id="10266074at2759"/>
<dbReference type="Proteomes" id="UP000824998">
    <property type="component" value="Unassembled WGS sequence"/>
</dbReference>
<sequence>MEPRARVGKNRGQQNFSDSELRAFLYAFGDVDEPIDGTKKVLDEIVTDFITELCFETARSAQLAGRQKVKVDDVKFACRKNPSYLGKIDRMVVAKAHIDATKKLVDVNDDKILSNANAAAEEPLGANDDDADTQTVGGRSGAGGK</sequence>
<dbReference type="InterPro" id="IPR009072">
    <property type="entry name" value="Histone-fold"/>
</dbReference>
<evidence type="ECO:0000256" key="7">
    <source>
        <dbReference type="SAM" id="MobiDB-lite"/>
    </source>
</evidence>
<comment type="caution">
    <text evidence="8">The sequence shown here is derived from an EMBL/GenBank/DDBJ whole genome shotgun (WGS) entry which is preliminary data.</text>
</comment>
<dbReference type="GO" id="GO:0046982">
    <property type="term" value="F:protein heterodimerization activity"/>
    <property type="evidence" value="ECO:0007669"/>
    <property type="project" value="InterPro"/>
</dbReference>
<evidence type="ECO:0000256" key="2">
    <source>
        <dbReference type="ARBA" id="ARBA00023015"/>
    </source>
</evidence>
<evidence type="ECO:0000256" key="5">
    <source>
        <dbReference type="ARBA" id="ARBA00038392"/>
    </source>
</evidence>
<dbReference type="PANTHER" id="PTHR11380">
    <property type="entry name" value="TRANSCRIPTION INITIATION FACTOR TFIID/SUPT3-RELATED"/>
    <property type="match status" value="1"/>
</dbReference>
<accession>A0A9P8CAI6</accession>
<keyword evidence="3" id="KW-0804">Transcription</keyword>
<evidence type="ECO:0000256" key="3">
    <source>
        <dbReference type="ARBA" id="ARBA00023163"/>
    </source>
</evidence>
<dbReference type="GO" id="GO:0005669">
    <property type="term" value="C:transcription factor TFIID complex"/>
    <property type="evidence" value="ECO:0007669"/>
    <property type="project" value="TreeGrafter"/>
</dbReference>
<dbReference type="EMBL" id="MU251357">
    <property type="protein sequence ID" value="KAG9239562.1"/>
    <property type="molecule type" value="Genomic_DNA"/>
</dbReference>
<dbReference type="SUPFAM" id="SSF47113">
    <property type="entry name" value="Histone-fold"/>
    <property type="match status" value="1"/>
</dbReference>
<organism evidence="8 9">
    <name type="scientific">Amylocarpus encephaloides</name>
    <dbReference type="NCBI Taxonomy" id="45428"/>
    <lineage>
        <taxon>Eukaryota</taxon>
        <taxon>Fungi</taxon>
        <taxon>Dikarya</taxon>
        <taxon>Ascomycota</taxon>
        <taxon>Pezizomycotina</taxon>
        <taxon>Leotiomycetes</taxon>
        <taxon>Helotiales</taxon>
        <taxon>Helotiales incertae sedis</taxon>
        <taxon>Amylocarpus</taxon>
    </lineage>
</organism>
<evidence type="ECO:0000313" key="9">
    <source>
        <dbReference type="Proteomes" id="UP000824998"/>
    </source>
</evidence>
<keyword evidence="4" id="KW-0539">Nucleus</keyword>
<dbReference type="InterPro" id="IPR003195">
    <property type="entry name" value="TFIID_TAF13"/>
</dbReference>
<evidence type="ECO:0000256" key="6">
    <source>
        <dbReference type="ARBA" id="ARBA00040136"/>
    </source>
</evidence>
<evidence type="ECO:0000313" key="8">
    <source>
        <dbReference type="EMBL" id="KAG9239562.1"/>
    </source>
</evidence>
<dbReference type="GO" id="GO:0051123">
    <property type="term" value="P:RNA polymerase II preinitiation complex assembly"/>
    <property type="evidence" value="ECO:0007669"/>
    <property type="project" value="TreeGrafter"/>
</dbReference>
<proteinExistence type="inferred from homology"/>
<keyword evidence="9" id="KW-1185">Reference proteome</keyword>
<comment type="subcellular location">
    <subcellularLocation>
        <location evidence="1">Nucleus</location>
    </subcellularLocation>
</comment>